<dbReference type="EMBL" id="CADCWM010000549">
    <property type="protein sequence ID" value="CAA9568228.1"/>
    <property type="molecule type" value="Genomic_DNA"/>
</dbReference>
<feature type="region of interest" description="Disordered" evidence="1">
    <location>
        <begin position="55"/>
        <end position="76"/>
    </location>
</feature>
<dbReference type="InterPro" id="IPR049116">
    <property type="entry name" value="Tautomerase-like"/>
</dbReference>
<dbReference type="Pfam" id="PF21420">
    <property type="entry name" value="Tautomerase-like"/>
    <property type="match status" value="1"/>
</dbReference>
<name>A0A6J4V4G8_9BACT</name>
<organism evidence="2">
    <name type="scientific">uncultured Thermomicrobiales bacterium</name>
    <dbReference type="NCBI Taxonomy" id="1645740"/>
    <lineage>
        <taxon>Bacteria</taxon>
        <taxon>Pseudomonadati</taxon>
        <taxon>Thermomicrobiota</taxon>
        <taxon>Thermomicrobia</taxon>
        <taxon>Thermomicrobiales</taxon>
        <taxon>environmental samples</taxon>
    </lineage>
</organism>
<reference evidence="2" key="1">
    <citation type="submission" date="2020-02" db="EMBL/GenBank/DDBJ databases">
        <authorList>
            <person name="Meier V. D."/>
        </authorList>
    </citation>
    <scope>NUCLEOTIDE SEQUENCE</scope>
    <source>
        <strain evidence="2">AVDCRST_MAG88</strain>
    </source>
</reference>
<accession>A0A6J4V4G8</accession>
<protein>
    <recommendedName>
        <fullName evidence="3">4-oxalocrotonate tautomerase domain-containing protein</fullName>
    </recommendedName>
</protein>
<dbReference type="InterPro" id="IPR014347">
    <property type="entry name" value="Tautomerase/MIF_sf"/>
</dbReference>
<evidence type="ECO:0000256" key="1">
    <source>
        <dbReference type="SAM" id="MobiDB-lite"/>
    </source>
</evidence>
<gene>
    <name evidence="2" type="ORF">AVDCRST_MAG88-2088</name>
</gene>
<sequence length="76" mass="8189">MPMLEVIYERDEPLDPARKRAFARAAVAAFGAVIGTPPGRLRLAFRHVAPEDGLGLLREAEAEDDDGEGASRKNTG</sequence>
<dbReference type="AlphaFoldDB" id="A0A6J4V4G8"/>
<evidence type="ECO:0000313" key="2">
    <source>
        <dbReference type="EMBL" id="CAA9568228.1"/>
    </source>
</evidence>
<dbReference type="Gene3D" id="3.30.429.10">
    <property type="entry name" value="Macrophage Migration Inhibitory Factor"/>
    <property type="match status" value="1"/>
</dbReference>
<proteinExistence type="predicted"/>
<evidence type="ECO:0008006" key="3">
    <source>
        <dbReference type="Google" id="ProtNLM"/>
    </source>
</evidence>